<protein>
    <recommendedName>
        <fullName evidence="10">Protein TonB</fullName>
    </recommendedName>
</protein>
<evidence type="ECO:0000256" key="3">
    <source>
        <dbReference type="ARBA" id="ARBA00022448"/>
    </source>
</evidence>
<dbReference type="InterPro" id="IPR051045">
    <property type="entry name" value="TonB-dependent_transducer"/>
</dbReference>
<gene>
    <name evidence="13" type="ORF">IFO67_14075</name>
</gene>
<comment type="similarity">
    <text evidence="2 10">Belongs to the TonB family.</text>
</comment>
<proteinExistence type="inferred from homology"/>
<keyword evidence="10" id="KW-0735">Signal-anchor</keyword>
<evidence type="ECO:0000313" key="14">
    <source>
        <dbReference type="Proteomes" id="UP000603602"/>
    </source>
</evidence>
<evidence type="ECO:0000256" key="10">
    <source>
        <dbReference type="RuleBase" id="RU362123"/>
    </source>
</evidence>
<keyword evidence="9" id="KW-0472">Membrane</keyword>
<evidence type="ECO:0000256" key="1">
    <source>
        <dbReference type="ARBA" id="ARBA00004383"/>
    </source>
</evidence>
<evidence type="ECO:0000256" key="11">
    <source>
        <dbReference type="SAM" id="MobiDB-lite"/>
    </source>
</evidence>
<feature type="compositionally biased region" description="Low complexity" evidence="11">
    <location>
        <begin position="112"/>
        <end position="127"/>
    </location>
</feature>
<name>A0ABR9BDL4_9RHOO</name>
<evidence type="ECO:0000256" key="7">
    <source>
        <dbReference type="ARBA" id="ARBA00022927"/>
    </source>
</evidence>
<evidence type="ECO:0000256" key="5">
    <source>
        <dbReference type="ARBA" id="ARBA00022519"/>
    </source>
</evidence>
<feature type="compositionally biased region" description="Low complexity" evidence="11">
    <location>
        <begin position="76"/>
        <end position="87"/>
    </location>
</feature>
<keyword evidence="14" id="KW-1185">Reference proteome</keyword>
<evidence type="ECO:0000256" key="9">
    <source>
        <dbReference type="ARBA" id="ARBA00023136"/>
    </source>
</evidence>
<dbReference type="EMBL" id="JACYTO010000002">
    <property type="protein sequence ID" value="MBD8504019.1"/>
    <property type="molecule type" value="Genomic_DNA"/>
</dbReference>
<keyword evidence="4 10" id="KW-1003">Cell membrane</keyword>
<dbReference type="Gene3D" id="3.30.1150.10">
    <property type="match status" value="1"/>
</dbReference>
<dbReference type="InterPro" id="IPR037682">
    <property type="entry name" value="TonB_C"/>
</dbReference>
<dbReference type="Proteomes" id="UP000603602">
    <property type="component" value="Unassembled WGS sequence"/>
</dbReference>
<evidence type="ECO:0000256" key="4">
    <source>
        <dbReference type="ARBA" id="ARBA00022475"/>
    </source>
</evidence>
<dbReference type="SUPFAM" id="SSF74653">
    <property type="entry name" value="TolA/TonB C-terminal domain"/>
    <property type="match status" value="1"/>
</dbReference>
<reference evidence="14" key="1">
    <citation type="submission" date="2023-07" db="EMBL/GenBank/DDBJ databases">
        <title>Thauera sp. CAU 1555 isolated from sand of Yaerae Beach.</title>
        <authorList>
            <person name="Kim W."/>
        </authorList>
    </citation>
    <scope>NUCLEOTIDE SEQUENCE [LARGE SCALE GENOMIC DNA]</scope>
    <source>
        <strain evidence="14">CAU 1555</strain>
    </source>
</reference>
<dbReference type="InterPro" id="IPR003538">
    <property type="entry name" value="TonB"/>
</dbReference>
<keyword evidence="6" id="KW-0812">Transmembrane</keyword>
<organism evidence="13 14">
    <name type="scientific">Thauera sedimentorum</name>
    <dbReference type="NCBI Taxonomy" id="2767595"/>
    <lineage>
        <taxon>Bacteria</taxon>
        <taxon>Pseudomonadati</taxon>
        <taxon>Pseudomonadota</taxon>
        <taxon>Betaproteobacteria</taxon>
        <taxon>Rhodocyclales</taxon>
        <taxon>Zoogloeaceae</taxon>
        <taxon>Thauera</taxon>
    </lineage>
</organism>
<evidence type="ECO:0000259" key="12">
    <source>
        <dbReference type="PROSITE" id="PS52015"/>
    </source>
</evidence>
<evidence type="ECO:0000256" key="6">
    <source>
        <dbReference type="ARBA" id="ARBA00022692"/>
    </source>
</evidence>
<comment type="function">
    <text evidence="10">Interacts with outer membrane receptor proteins that carry out high-affinity binding and energy dependent uptake into the periplasmic space of specific substrates. It could act to transduce energy from the cytoplasmic membrane to specific energy-requiring processes in the outer membrane, resulting in the release into the periplasm of ligands bound by these outer membrane proteins.</text>
</comment>
<comment type="subcellular location">
    <subcellularLocation>
        <location evidence="1 10">Cell inner membrane</location>
        <topology evidence="1 10">Single-pass membrane protein</topology>
        <orientation evidence="1 10">Periplasmic side</orientation>
    </subcellularLocation>
</comment>
<dbReference type="PRINTS" id="PR01374">
    <property type="entry name" value="TONBPROTEIN"/>
</dbReference>
<keyword evidence="5 10" id="KW-0997">Cell inner membrane</keyword>
<dbReference type="NCBIfam" id="TIGR01352">
    <property type="entry name" value="tonB_Cterm"/>
    <property type="match status" value="1"/>
</dbReference>
<evidence type="ECO:0000313" key="13">
    <source>
        <dbReference type="EMBL" id="MBD8504019.1"/>
    </source>
</evidence>
<evidence type="ECO:0000256" key="8">
    <source>
        <dbReference type="ARBA" id="ARBA00022989"/>
    </source>
</evidence>
<dbReference type="PANTHER" id="PTHR33446:SF2">
    <property type="entry name" value="PROTEIN TONB"/>
    <property type="match status" value="1"/>
</dbReference>
<comment type="caution">
    <text evidence="13">The sequence shown here is derived from an EMBL/GenBank/DDBJ whole genome shotgun (WGS) entry which is preliminary data.</text>
</comment>
<dbReference type="InterPro" id="IPR006260">
    <property type="entry name" value="TonB/TolA_C"/>
</dbReference>
<evidence type="ECO:0000256" key="2">
    <source>
        <dbReference type="ARBA" id="ARBA00006555"/>
    </source>
</evidence>
<keyword evidence="3 10" id="KW-0813">Transport</keyword>
<keyword evidence="7 10" id="KW-0653">Protein transport</keyword>
<dbReference type="PANTHER" id="PTHR33446">
    <property type="entry name" value="PROTEIN TONB-RELATED"/>
    <property type="match status" value="1"/>
</dbReference>
<feature type="compositionally biased region" description="Pro residues" evidence="11">
    <location>
        <begin position="88"/>
        <end position="111"/>
    </location>
</feature>
<feature type="region of interest" description="Disordered" evidence="11">
    <location>
        <begin position="36"/>
        <end position="128"/>
    </location>
</feature>
<feature type="domain" description="TonB C-terminal" evidence="12">
    <location>
        <begin position="131"/>
        <end position="223"/>
    </location>
</feature>
<dbReference type="Pfam" id="PF03544">
    <property type="entry name" value="TonB_C"/>
    <property type="match status" value="1"/>
</dbReference>
<keyword evidence="8" id="KW-1133">Transmembrane helix</keyword>
<dbReference type="PROSITE" id="PS52015">
    <property type="entry name" value="TONB_CTD"/>
    <property type="match status" value="1"/>
</dbReference>
<sequence length="223" mass="22870">MAAHAAGLYAIARADFSPALVAAAPLQVALIEAAQPAPPPEVPPAPVPPPEPVVKPKPVPVAKPKPRPAPPPPKPVSKAPTALTAETPPEPEPPAAAAPAEPAPPAPPAPAAAPAAPSRAAPGPSTPVVTAARFDADYLNNPPPAYPPLSRRMREEGRVMLRVRVSAEGLPAEIELSASSGSGRLDRAATDAVRRWRFVPARQGDRAVAAWVLVPIVFKLEGS</sequence>
<feature type="compositionally biased region" description="Pro residues" evidence="11">
    <location>
        <begin position="36"/>
        <end position="75"/>
    </location>
</feature>
<accession>A0ABR9BDL4</accession>